<gene>
    <name evidence="1" type="ORF">Aple_072340</name>
</gene>
<reference evidence="1 2" key="1">
    <citation type="submission" date="2019-10" db="EMBL/GenBank/DDBJ databases">
        <title>Whole genome shotgun sequence of Acrocarpospora pleiomorpha NBRC 16267.</title>
        <authorList>
            <person name="Ichikawa N."/>
            <person name="Kimura A."/>
            <person name="Kitahashi Y."/>
            <person name="Komaki H."/>
            <person name="Oguchi A."/>
        </authorList>
    </citation>
    <scope>NUCLEOTIDE SEQUENCE [LARGE SCALE GENOMIC DNA]</scope>
    <source>
        <strain evidence="1 2">NBRC 16267</strain>
    </source>
</reference>
<name>A0A5M3XSY7_9ACTN</name>
<accession>A0A5M3XSY7</accession>
<dbReference type="AlphaFoldDB" id="A0A5M3XSY7"/>
<keyword evidence="2" id="KW-1185">Reference proteome</keyword>
<comment type="caution">
    <text evidence="1">The sequence shown here is derived from an EMBL/GenBank/DDBJ whole genome shotgun (WGS) entry which is preliminary data.</text>
</comment>
<protein>
    <submittedName>
        <fullName evidence="1">Uncharacterized protein</fullName>
    </submittedName>
</protein>
<proteinExistence type="predicted"/>
<evidence type="ECO:0000313" key="1">
    <source>
        <dbReference type="EMBL" id="GES24335.1"/>
    </source>
</evidence>
<dbReference type="EMBL" id="BLAF01000051">
    <property type="protein sequence ID" value="GES24335.1"/>
    <property type="molecule type" value="Genomic_DNA"/>
</dbReference>
<sequence>MPAPIARPPMHFVTSPRLGDAPALGLLDEIVEPSELTDAVIRLVHRWTRPGAYISNGFPA</sequence>
<dbReference type="Proteomes" id="UP000377595">
    <property type="component" value="Unassembled WGS sequence"/>
</dbReference>
<organism evidence="1 2">
    <name type="scientific">Acrocarpospora pleiomorpha</name>
    <dbReference type="NCBI Taxonomy" id="90975"/>
    <lineage>
        <taxon>Bacteria</taxon>
        <taxon>Bacillati</taxon>
        <taxon>Actinomycetota</taxon>
        <taxon>Actinomycetes</taxon>
        <taxon>Streptosporangiales</taxon>
        <taxon>Streptosporangiaceae</taxon>
        <taxon>Acrocarpospora</taxon>
    </lineage>
</organism>
<evidence type="ECO:0000313" key="2">
    <source>
        <dbReference type="Proteomes" id="UP000377595"/>
    </source>
</evidence>